<dbReference type="SUPFAM" id="SSF46785">
    <property type="entry name" value="Winged helix' DNA-binding domain"/>
    <property type="match status" value="1"/>
</dbReference>
<dbReference type="InterPro" id="IPR035897">
    <property type="entry name" value="Toll_tir_struct_dom_sf"/>
</dbReference>
<evidence type="ECO:0000256" key="4">
    <source>
        <dbReference type="ARBA" id="ARBA00022741"/>
    </source>
</evidence>
<keyword evidence="4" id="KW-0547">Nucleotide-binding</keyword>
<protein>
    <recommendedName>
        <fullName evidence="1">ADP-ribosyl cyclase/cyclic ADP-ribose hydrolase</fullName>
        <ecNumber evidence="1">3.2.2.6</ecNumber>
    </recommendedName>
</protein>
<feature type="domain" description="TIR" evidence="10">
    <location>
        <begin position="11"/>
        <end position="175"/>
    </location>
</feature>
<keyword evidence="8" id="KW-0520">NAD</keyword>
<dbReference type="InterPro" id="IPR032675">
    <property type="entry name" value="LRR_dom_sf"/>
</dbReference>
<dbReference type="PANTHER" id="PTHR11017">
    <property type="entry name" value="LEUCINE-RICH REPEAT-CONTAINING PROTEIN"/>
    <property type="match status" value="1"/>
</dbReference>
<dbReference type="InterPro" id="IPR058192">
    <property type="entry name" value="WHD_ROQ1-like"/>
</dbReference>
<dbReference type="Gene3D" id="3.40.50.10140">
    <property type="entry name" value="Toll/interleukin-1 receptor homology (TIR) domain"/>
    <property type="match status" value="1"/>
</dbReference>
<dbReference type="Gene3D" id="1.10.8.430">
    <property type="entry name" value="Helical domain of apoptotic protease-activating factors"/>
    <property type="match status" value="1"/>
</dbReference>
<evidence type="ECO:0000256" key="1">
    <source>
        <dbReference type="ARBA" id="ARBA00011982"/>
    </source>
</evidence>
<keyword evidence="3" id="KW-0677">Repeat</keyword>
<dbReference type="GO" id="GO:0005524">
    <property type="term" value="F:ATP binding"/>
    <property type="evidence" value="ECO:0007669"/>
    <property type="project" value="UniProtKB-KW"/>
</dbReference>
<dbReference type="PROSITE" id="PS50104">
    <property type="entry name" value="TIR"/>
    <property type="match status" value="1"/>
</dbReference>
<reference evidence="11" key="1">
    <citation type="submission" date="2018-03" db="EMBL/GenBank/DDBJ databases">
        <title>Modulation of ACD6 dependent hyperimmunity by natural alleles of an Arabidopsis thaliana NLR resistance gene.</title>
        <authorList>
            <person name="Zhu W."/>
            <person name="Zaidem M."/>
            <person name="Van de Weyer A.-L."/>
            <person name="Gutaker R.M."/>
            <person name="Chae E."/>
            <person name="Kim S.-T."/>
            <person name="Bemm F."/>
            <person name="Li L."/>
            <person name="Schwab R."/>
            <person name="Unger F."/>
            <person name="Beha M.J."/>
            <person name="Demar M."/>
            <person name="Weigel D."/>
        </authorList>
    </citation>
    <scope>NUCLEOTIDE SEQUENCE</scope>
    <source>
        <strain evidence="11">Cor-0 RPP4/5-T002</strain>
    </source>
</reference>
<sequence>MASSSSSPSNRRYDVFPSFSGVDVRQTFLSHLIQALGRRSINTFMDHGIERSCIIADALISAIREARISIVIFSKNYAASTWCLNELVDIHNCSKYFGQKVIPVFYDVDPSHVRKQTGEFGDVFKNTCEDKPEDQKQRWVQALTDISNIAGEDLRNGFNDAHMVEKIANDVSNKLFHPPKGFGDLVGIEDHIEVIKSIMYLESKEAKIMVGIWGQSGIGKSTIGRALFSQLSSQFPLRAFVTYKSTSGSDVSGMKLSWEKELLSEILGQKDIKIEHFGVVEQRLKHKKVLILLDDVDNLEFLKTLVGKAEWFGSGSRIIVITQDRQLLKAHEIDLVYEVKLPSQGLALKMICQYAFGKDSPPDDFKELAFEVAELVGSLPLGLNVLGSSLRRRGKKEWMEMMPRLRNGLNGDIMKTLRVSYDRLDRKDQYMFLCIACLFNGFEVSYVKDLLEDNVGLTMLAEKSLIRITPGGYIEMHNLLEKLGREIDRAKSKGNPGKRQFLTNFEDIQEVLTEKTGTETLLGIRLPETVLFSTRPLLLIDEESFKGMRNLQYLEIDQSNIDLPQGLVYLPLKLRLLEWYKCPLKSLPSTFKAEYLVKLIMKNSKLEKLWEGTLFLEQKIVPLGSLKEMNLWYSDNLKEIPDLSLAINLEELNLEGCNSLETLPSSIQNAIKLRKLHCSGVILIDLKSLEGVRNLEYLSVDNWSSREGTQGIVYFPRKLKWLWWKNCPLKRLPSNFKAEYLVELIMECSELEKLWDGTQSLGSLKYMSLKYSNNLKEIPDLSLAINLEELNLGGCKSLVTLPSSIQNATRLIYLDMSGCENLESFPTIFNLKSLDYLDLTGCPNLRNFPAIKMRNLLQEKYEIVVEDCFWNKNLLEKLHFDFLDYLDCLMRCMPCEFRPEQLAFLNVRGYKLEKLWEGIQSLGSLERMDLSESENLTEILDLSKATNLQFLILNNCKSLVTLPSTIGNLHRLVRLEMKECTGLEVLPTDINLSSLETLDLSGCSSLRSFPLISKSIKWLYLENTAIEEIPDLSKATKLESLILNNCKSLVTLPSTIGNLQKLVMLEMKEEGQKNSGWRGRRSSNMIWRKKVLRGSYDRLHRKYQELFLYIALLFNGHSVQFINDILVDVNIGLKTLADKSLIRITPDEIIQMHNLLEKLGTEIDRAESKGNPGERRFLKDAEEILDVFTDKTVSFSELLLMHDFILIYRYTFMIILQGTKHLLGICFNVSSLSQIKKPFISIDENSFEGMLNLQYLGIHDHAWWQKSETRLHTPNGLVYLPRKLKWLEWNNCPLKLSIWFALIMVNSELEKLWEGTQLRESLKKMILRGSRYLTEIPDLSKAINLEIVDISYCKELESFPTPLNSDSLEYLNLRGCPRLRNFPEVLMQSSPLGIEIVVSDCIWNKNLPGLDYLDCLRRCNPSKFLPEHLKDLTVRGNNKVEKLWEGVQVHCLYYIAFADCSLTSVINLSSITKIVNMASLGSLVRMDLSECANLTEIPDLSKATKLESLILNNCKSLVMLPSTIGNLQKLVMLEMKECTGLEVLPIDVNLSSLLIVNLKGCSRLRFFPQISCTIERLNLKYTAIEEVPCCIENFPMLTVLRMRGCKRVSRSPQISSSIKKLDLDDTDLDEQVLCYVENLSRLTVLKIRGFKKLRNISQDIFRLTSLHQVDYIISVDLDSVWSLGNLVEMDLSECQNLAEILDLSKATNLKSLKLNYCECLVMLPSTIGNLQKLELLEMKECTALEVLPIGVNLSSLEIVNLNGCTRLRSFPQISRSIKELYLNDTATEEVPCCIENFSRLAVLTMRGCKRLKNISPNIFRLTSLKYVDFQDCRGVFMAFSDATVVVTTEDRLLFSEDILCNRKDGFKFTYCFNLDGDVQESSYDHTSSLRSYQVEINYLTVTLPQCSLSQEFLGFKACVVVEPITNPEDYAEYLGIRWHFRGCWYHLYVYLDSFYTMDHLVLVPFKFRLIGPPSKLGYNDVEFEFSCIKHDFKPSPFQRIKGCGIRVLKGSPSLGGGDGSKKPML</sequence>
<dbReference type="SUPFAM" id="SSF52540">
    <property type="entry name" value="P-loop containing nucleoside triphosphate hydrolases"/>
    <property type="match status" value="1"/>
</dbReference>
<proteinExistence type="predicted"/>
<dbReference type="SUPFAM" id="SSF52058">
    <property type="entry name" value="L domain-like"/>
    <property type="match status" value="4"/>
</dbReference>
<dbReference type="Gene3D" id="3.80.10.10">
    <property type="entry name" value="Ribonuclease Inhibitor"/>
    <property type="match status" value="8"/>
</dbReference>
<comment type="catalytic activity">
    <reaction evidence="9">
        <text>NAD(+) + H2O = ADP-D-ribose + nicotinamide + H(+)</text>
        <dbReference type="Rhea" id="RHEA:16301"/>
        <dbReference type="ChEBI" id="CHEBI:15377"/>
        <dbReference type="ChEBI" id="CHEBI:15378"/>
        <dbReference type="ChEBI" id="CHEBI:17154"/>
        <dbReference type="ChEBI" id="CHEBI:57540"/>
        <dbReference type="ChEBI" id="CHEBI:57967"/>
        <dbReference type="EC" id="3.2.2.6"/>
    </reaction>
    <physiologicalReaction direction="left-to-right" evidence="9">
        <dbReference type="Rhea" id="RHEA:16302"/>
    </physiologicalReaction>
</comment>
<dbReference type="GO" id="GO:0043531">
    <property type="term" value="F:ADP binding"/>
    <property type="evidence" value="ECO:0007669"/>
    <property type="project" value="InterPro"/>
</dbReference>
<dbReference type="GO" id="GO:0061809">
    <property type="term" value="F:NAD+ nucleosidase activity, cyclic ADP-ribose generating"/>
    <property type="evidence" value="ECO:0007669"/>
    <property type="project" value="UniProtKB-EC"/>
</dbReference>
<dbReference type="InterPro" id="IPR036390">
    <property type="entry name" value="WH_DNA-bd_sf"/>
</dbReference>
<dbReference type="PRINTS" id="PR00364">
    <property type="entry name" value="DISEASERSIST"/>
</dbReference>
<dbReference type="Gene3D" id="3.40.50.300">
    <property type="entry name" value="P-loop containing nucleotide triphosphate hydrolases"/>
    <property type="match status" value="1"/>
</dbReference>
<dbReference type="FunFam" id="3.40.50.10140:FF:000007">
    <property type="entry name" value="Disease resistance protein (TIR-NBS-LRR class)"/>
    <property type="match status" value="1"/>
</dbReference>
<dbReference type="FunFam" id="3.80.10.10:FF:000359">
    <property type="entry name" value="Disease resistance protein (TIR-NBS-LRR class) family"/>
    <property type="match status" value="1"/>
</dbReference>
<evidence type="ECO:0000256" key="6">
    <source>
        <dbReference type="ARBA" id="ARBA00022821"/>
    </source>
</evidence>
<dbReference type="InterPro" id="IPR003593">
    <property type="entry name" value="AAA+_ATPase"/>
</dbReference>
<dbReference type="FunFam" id="1.10.8.430:FF:000002">
    <property type="entry name" value="Disease resistance protein (TIR-NBS-LRR class)"/>
    <property type="match status" value="1"/>
</dbReference>
<dbReference type="InterPro" id="IPR044974">
    <property type="entry name" value="Disease_R_plants"/>
</dbReference>
<evidence type="ECO:0000313" key="11">
    <source>
        <dbReference type="EMBL" id="AXU93585.1"/>
    </source>
</evidence>
<name>A0A346XQF6_ARATH</name>
<dbReference type="Pfam" id="PF01582">
    <property type="entry name" value="TIR"/>
    <property type="match status" value="1"/>
</dbReference>
<dbReference type="InterPro" id="IPR000157">
    <property type="entry name" value="TIR_dom"/>
</dbReference>
<evidence type="ECO:0000256" key="3">
    <source>
        <dbReference type="ARBA" id="ARBA00022737"/>
    </source>
</evidence>
<dbReference type="InterPro" id="IPR027417">
    <property type="entry name" value="P-loop_NTPase"/>
</dbReference>
<keyword evidence="5" id="KW-0378">Hydrolase</keyword>
<dbReference type="InterPro" id="IPR042197">
    <property type="entry name" value="Apaf_helical"/>
</dbReference>
<dbReference type="GO" id="GO:0006952">
    <property type="term" value="P:defense response"/>
    <property type="evidence" value="ECO:0007669"/>
    <property type="project" value="UniProtKB-KW"/>
</dbReference>
<evidence type="ECO:0000259" key="10">
    <source>
        <dbReference type="PROSITE" id="PS50104"/>
    </source>
</evidence>
<dbReference type="SUPFAM" id="SSF52047">
    <property type="entry name" value="RNI-like"/>
    <property type="match status" value="1"/>
</dbReference>
<dbReference type="InterPro" id="IPR011713">
    <property type="entry name" value="Leu-rich_rpt_3"/>
</dbReference>
<evidence type="ECO:0000256" key="2">
    <source>
        <dbReference type="ARBA" id="ARBA00022614"/>
    </source>
</evidence>
<keyword evidence="2" id="KW-0433">Leucine-rich repeat</keyword>
<dbReference type="InterPro" id="IPR002182">
    <property type="entry name" value="NB-ARC"/>
</dbReference>
<dbReference type="EMBL" id="MH042146">
    <property type="protein sequence ID" value="AXU93585.1"/>
    <property type="molecule type" value="Genomic_DNA"/>
</dbReference>
<dbReference type="FunFam" id="3.80.10.10:FF:001175">
    <property type="entry name" value="Disease resistance protein (TIR-NBS-LRR class) family"/>
    <property type="match status" value="2"/>
</dbReference>
<keyword evidence="7" id="KW-0067">ATP-binding</keyword>
<accession>A0A346XQF6</accession>
<dbReference type="SUPFAM" id="SSF52200">
    <property type="entry name" value="Toll/Interleukin receptor TIR domain"/>
    <property type="match status" value="1"/>
</dbReference>
<dbReference type="ExpressionAtlas" id="A0A346XQF6">
    <property type="expression patterns" value="baseline and differential"/>
</dbReference>
<evidence type="ECO:0000256" key="7">
    <source>
        <dbReference type="ARBA" id="ARBA00022840"/>
    </source>
</evidence>
<evidence type="ECO:0000256" key="9">
    <source>
        <dbReference type="ARBA" id="ARBA00047304"/>
    </source>
</evidence>
<dbReference type="SMART" id="SM00382">
    <property type="entry name" value="AAA"/>
    <property type="match status" value="1"/>
</dbReference>
<organism evidence="11">
    <name type="scientific">Arabidopsis thaliana</name>
    <name type="common">Mouse-ear cress</name>
    <dbReference type="NCBI Taxonomy" id="3702"/>
    <lineage>
        <taxon>Eukaryota</taxon>
        <taxon>Viridiplantae</taxon>
        <taxon>Streptophyta</taxon>
        <taxon>Embryophyta</taxon>
        <taxon>Tracheophyta</taxon>
        <taxon>Spermatophyta</taxon>
        <taxon>Magnoliopsida</taxon>
        <taxon>eudicotyledons</taxon>
        <taxon>Gunneridae</taxon>
        <taxon>Pentapetalae</taxon>
        <taxon>rosids</taxon>
        <taxon>malvids</taxon>
        <taxon>Brassicales</taxon>
        <taxon>Brassicaceae</taxon>
        <taxon>Camelineae</taxon>
        <taxon>Arabidopsis</taxon>
    </lineage>
</organism>
<evidence type="ECO:0000256" key="8">
    <source>
        <dbReference type="ARBA" id="ARBA00023027"/>
    </source>
</evidence>
<keyword evidence="6" id="KW-0611">Plant defense</keyword>
<dbReference type="Pfam" id="PF23282">
    <property type="entry name" value="WHD_ROQ1"/>
    <property type="match status" value="2"/>
</dbReference>
<dbReference type="GO" id="GO:0007165">
    <property type="term" value="P:signal transduction"/>
    <property type="evidence" value="ECO:0007669"/>
    <property type="project" value="InterPro"/>
</dbReference>
<dbReference type="Pfam" id="PF07725">
    <property type="entry name" value="LRR_3"/>
    <property type="match status" value="3"/>
</dbReference>
<dbReference type="EC" id="3.2.2.6" evidence="1"/>
<dbReference type="Pfam" id="PF00931">
    <property type="entry name" value="NB-ARC"/>
    <property type="match status" value="1"/>
</dbReference>
<dbReference type="FunFam" id="3.40.50.300:FF:001002">
    <property type="entry name" value="Disease resistance protein (TIR-NBS-LRR class)"/>
    <property type="match status" value="1"/>
</dbReference>
<dbReference type="PANTHER" id="PTHR11017:SF274">
    <property type="entry name" value="ADP-RIBOSYL CYCLASE_CYCLIC ADP-RIBOSE HYDROLASE-RELATED"/>
    <property type="match status" value="1"/>
</dbReference>
<dbReference type="SMART" id="SM00255">
    <property type="entry name" value="TIR"/>
    <property type="match status" value="1"/>
</dbReference>
<evidence type="ECO:0000256" key="5">
    <source>
        <dbReference type="ARBA" id="ARBA00022801"/>
    </source>
</evidence>